<feature type="region of interest" description="Disordered" evidence="1">
    <location>
        <begin position="1"/>
        <end position="24"/>
    </location>
</feature>
<sequence length="207" mass="22508">MPSKKYPTSMTYPSEPGSDVSRSASFWSLPSMASSPACSDQSVQTQRSKDGQDRLNVLLDYPAHSNNTRILEEADMWRAEKLRVKLSAMAEACREWESALAKSCSKDQASSEAVPEAAGKASKLGESQKAALEAAAKNISDTMIEHGLTFDVTVPEESGSLEWTMLMSGLLVGKGHASTLNELFTAGFYENELESVKVSAFYQGKYC</sequence>
<dbReference type="Proteomes" id="UP001583177">
    <property type="component" value="Unassembled WGS sequence"/>
</dbReference>
<feature type="compositionally biased region" description="Polar residues" evidence="1">
    <location>
        <begin position="31"/>
        <end position="46"/>
    </location>
</feature>
<comment type="caution">
    <text evidence="2">The sequence shown here is derived from an EMBL/GenBank/DDBJ whole genome shotgun (WGS) entry which is preliminary data.</text>
</comment>
<organism evidence="2 3">
    <name type="scientific">Diaporthe australafricana</name>
    <dbReference type="NCBI Taxonomy" id="127596"/>
    <lineage>
        <taxon>Eukaryota</taxon>
        <taxon>Fungi</taxon>
        <taxon>Dikarya</taxon>
        <taxon>Ascomycota</taxon>
        <taxon>Pezizomycotina</taxon>
        <taxon>Sordariomycetes</taxon>
        <taxon>Sordariomycetidae</taxon>
        <taxon>Diaporthales</taxon>
        <taxon>Diaporthaceae</taxon>
        <taxon>Diaporthe</taxon>
    </lineage>
</organism>
<feature type="compositionally biased region" description="Polar residues" evidence="1">
    <location>
        <begin position="1"/>
        <end position="12"/>
    </location>
</feature>
<proteinExistence type="predicted"/>
<protein>
    <submittedName>
        <fullName evidence="2">Uncharacterized protein</fullName>
    </submittedName>
</protein>
<name>A0ABR3WSV0_9PEZI</name>
<evidence type="ECO:0000256" key="1">
    <source>
        <dbReference type="SAM" id="MobiDB-lite"/>
    </source>
</evidence>
<reference evidence="2 3" key="1">
    <citation type="journal article" date="2024" name="IMA Fungus">
        <title>IMA Genome - F19 : A genome assembly and annotation guide to empower mycologists, including annotated draft genome sequences of Ceratocystis pirilliformis, Diaporthe australafricana, Fusarium ophioides, Paecilomyces lecythidis, and Sporothrix stenoceras.</title>
        <authorList>
            <person name="Aylward J."/>
            <person name="Wilson A.M."/>
            <person name="Visagie C.M."/>
            <person name="Spraker J."/>
            <person name="Barnes I."/>
            <person name="Buitendag C."/>
            <person name="Ceriani C."/>
            <person name="Del Mar Angel L."/>
            <person name="du Plessis D."/>
            <person name="Fuchs T."/>
            <person name="Gasser K."/>
            <person name="Kramer D."/>
            <person name="Li W."/>
            <person name="Munsamy K."/>
            <person name="Piso A."/>
            <person name="Price J.L."/>
            <person name="Sonnekus B."/>
            <person name="Thomas C."/>
            <person name="van der Nest A."/>
            <person name="van Dijk A."/>
            <person name="van Heerden A."/>
            <person name="van Vuuren N."/>
            <person name="Yilmaz N."/>
            <person name="Duong T.A."/>
            <person name="van der Merwe N.A."/>
            <person name="Wingfield M.J."/>
            <person name="Wingfield B.D."/>
        </authorList>
    </citation>
    <scope>NUCLEOTIDE SEQUENCE [LARGE SCALE GENOMIC DNA]</scope>
    <source>
        <strain evidence="2 3">CMW 18300</strain>
    </source>
</reference>
<evidence type="ECO:0000313" key="3">
    <source>
        <dbReference type="Proteomes" id="UP001583177"/>
    </source>
</evidence>
<accession>A0ABR3WSV0</accession>
<feature type="region of interest" description="Disordered" evidence="1">
    <location>
        <begin position="31"/>
        <end position="50"/>
    </location>
</feature>
<keyword evidence="3" id="KW-1185">Reference proteome</keyword>
<evidence type="ECO:0000313" key="2">
    <source>
        <dbReference type="EMBL" id="KAL1866501.1"/>
    </source>
</evidence>
<dbReference type="EMBL" id="JAWRVE010000055">
    <property type="protein sequence ID" value="KAL1866501.1"/>
    <property type="molecule type" value="Genomic_DNA"/>
</dbReference>
<gene>
    <name evidence="2" type="ORF">Daus18300_006736</name>
</gene>